<keyword evidence="2" id="KW-1133">Transmembrane helix</keyword>
<feature type="transmembrane region" description="Helical" evidence="2">
    <location>
        <begin position="91"/>
        <end position="115"/>
    </location>
</feature>
<reference evidence="3" key="1">
    <citation type="submission" date="2023-03" db="EMBL/GenBank/DDBJ databases">
        <title>Massive genome expansion in bonnet fungi (Mycena s.s.) driven by repeated elements and novel gene families across ecological guilds.</title>
        <authorList>
            <consortium name="Lawrence Berkeley National Laboratory"/>
            <person name="Harder C.B."/>
            <person name="Miyauchi S."/>
            <person name="Viragh M."/>
            <person name="Kuo A."/>
            <person name="Thoen E."/>
            <person name="Andreopoulos B."/>
            <person name="Lu D."/>
            <person name="Skrede I."/>
            <person name="Drula E."/>
            <person name="Henrissat B."/>
            <person name="Morin E."/>
            <person name="Kohler A."/>
            <person name="Barry K."/>
            <person name="LaButti K."/>
            <person name="Morin E."/>
            <person name="Salamov A."/>
            <person name="Lipzen A."/>
            <person name="Mereny Z."/>
            <person name="Hegedus B."/>
            <person name="Baldrian P."/>
            <person name="Stursova M."/>
            <person name="Weitz H."/>
            <person name="Taylor A."/>
            <person name="Grigoriev I.V."/>
            <person name="Nagy L.G."/>
            <person name="Martin F."/>
            <person name="Kauserud H."/>
        </authorList>
    </citation>
    <scope>NUCLEOTIDE SEQUENCE</scope>
    <source>
        <strain evidence="3">CBHHK182m</strain>
    </source>
</reference>
<dbReference type="EMBL" id="JARKIB010000002">
    <property type="protein sequence ID" value="KAJ7784477.1"/>
    <property type="molecule type" value="Genomic_DNA"/>
</dbReference>
<feature type="transmembrane region" description="Helical" evidence="2">
    <location>
        <begin position="127"/>
        <end position="148"/>
    </location>
</feature>
<protein>
    <submittedName>
        <fullName evidence="3">Uncharacterized protein</fullName>
    </submittedName>
</protein>
<proteinExistence type="predicted"/>
<evidence type="ECO:0000313" key="4">
    <source>
        <dbReference type="Proteomes" id="UP001215598"/>
    </source>
</evidence>
<accession>A0AAD7KG43</accession>
<evidence type="ECO:0000256" key="1">
    <source>
        <dbReference type="SAM" id="MobiDB-lite"/>
    </source>
</evidence>
<comment type="caution">
    <text evidence="3">The sequence shown here is derived from an EMBL/GenBank/DDBJ whole genome shotgun (WGS) entry which is preliminary data.</text>
</comment>
<evidence type="ECO:0000313" key="3">
    <source>
        <dbReference type="EMBL" id="KAJ7784477.1"/>
    </source>
</evidence>
<name>A0AAD7KG43_9AGAR</name>
<feature type="transmembrane region" description="Helical" evidence="2">
    <location>
        <begin position="427"/>
        <end position="451"/>
    </location>
</feature>
<keyword evidence="2" id="KW-0812">Transmembrane</keyword>
<keyword evidence="4" id="KW-1185">Reference proteome</keyword>
<feature type="transmembrane region" description="Helical" evidence="2">
    <location>
        <begin position="320"/>
        <end position="339"/>
    </location>
</feature>
<keyword evidence="2" id="KW-0472">Membrane</keyword>
<organism evidence="3 4">
    <name type="scientific">Mycena metata</name>
    <dbReference type="NCBI Taxonomy" id="1033252"/>
    <lineage>
        <taxon>Eukaryota</taxon>
        <taxon>Fungi</taxon>
        <taxon>Dikarya</taxon>
        <taxon>Basidiomycota</taxon>
        <taxon>Agaricomycotina</taxon>
        <taxon>Agaricomycetes</taxon>
        <taxon>Agaricomycetidae</taxon>
        <taxon>Agaricales</taxon>
        <taxon>Marasmiineae</taxon>
        <taxon>Mycenaceae</taxon>
        <taxon>Mycena</taxon>
    </lineage>
</organism>
<dbReference type="AlphaFoldDB" id="A0AAD7KG43"/>
<sequence length="458" mass="49986">MSVILALGSPCLAAYSLTLTVLNSKWLAQQFANIRYPNGRYAALVLSSLQQTPVMVTTEGGLLASLVVLPENDSWWTELVERLDYADTHTWSIAGVTSVAWVLIAYALTIVDAFSTISTDPNQNGQGLSGVGSIWLWMLPLTIAYLQISPRCDADRVTAALTRANDISFVAGPNGAVKANSVNEMRALSFHPYRGSLYSDQESTAPIYAYSRFFSFILVVEEFASAFHYATENSRNRRPVDPNARWEPGDGKTIDPANRTGTAEQVEAYCAAPAYVRRSHWGRNALSRFLVASLAALALQWSSTGASVLIVYFTPTVGKSFAYLLYGAMATLIWWLLVLSSVTGHYATAYPEFPEFSHRAAAGSSVFLRRVAKFLATLNAAWIITAFLLQFGNFYDRCFCNSDVLGLGKMAHNVMVLEGSDISAMKAAWIGGVVLGVVVSSLFLGFINLFIDPPLPSQ</sequence>
<dbReference type="Proteomes" id="UP001215598">
    <property type="component" value="Unassembled WGS sequence"/>
</dbReference>
<feature type="region of interest" description="Disordered" evidence="1">
    <location>
        <begin position="235"/>
        <end position="258"/>
    </location>
</feature>
<feature type="transmembrane region" description="Helical" evidence="2">
    <location>
        <begin position="289"/>
        <end position="314"/>
    </location>
</feature>
<gene>
    <name evidence="3" type="ORF">B0H16DRAFT_1492644</name>
</gene>
<evidence type="ECO:0000256" key="2">
    <source>
        <dbReference type="SAM" id="Phobius"/>
    </source>
</evidence>
<feature type="transmembrane region" description="Helical" evidence="2">
    <location>
        <begin position="374"/>
        <end position="395"/>
    </location>
</feature>